<dbReference type="InterPro" id="IPR000391">
    <property type="entry name" value="Rng_hydr_dOase-bsu"/>
</dbReference>
<dbReference type="KEGG" id="rbu:PG1C_04280"/>
<sequence>MDALKSVTHDIYHEIEQTIYREARLICEENLREWIDTLIDKDILYQAVNRQLRFRKDNRYTGKDSTYSLNENYYYLEMRVRQSESPMQWTADPREIVRHFINNMEVYEGEKPGEYRVFTNCLVVRNRRIYEEMTYSYSRKDIWRRDGNGQLRLLHRLCDIDERFVTGKNLNFML</sequence>
<evidence type="ECO:0000256" key="2">
    <source>
        <dbReference type="ARBA" id="ARBA00023002"/>
    </source>
</evidence>
<dbReference type="RefSeq" id="WP_202636184.1">
    <property type="nucleotide sequence ID" value="NZ_CP010554.1"/>
</dbReference>
<dbReference type="Gene3D" id="3.10.450.50">
    <property type="match status" value="1"/>
</dbReference>
<dbReference type="CDD" id="cd00667">
    <property type="entry name" value="ring_hydroxylating_dioxygenases_beta"/>
    <property type="match status" value="1"/>
</dbReference>
<dbReference type="GO" id="GO:0016491">
    <property type="term" value="F:oxidoreductase activity"/>
    <property type="evidence" value="ECO:0007669"/>
    <property type="project" value="UniProtKB-KW"/>
</dbReference>
<gene>
    <name evidence="3" type="ORF">PG1C_04280</name>
</gene>
<dbReference type="InterPro" id="IPR032710">
    <property type="entry name" value="NTF2-like_dom_sf"/>
</dbReference>
<evidence type="ECO:0000313" key="4">
    <source>
        <dbReference type="Proteomes" id="UP000061603"/>
    </source>
</evidence>
<accession>A0A0C5J7G5</accession>
<dbReference type="SUPFAM" id="SSF54427">
    <property type="entry name" value="NTF2-like"/>
    <property type="match status" value="1"/>
</dbReference>
<dbReference type="Proteomes" id="UP000061603">
    <property type="component" value="Chromosome"/>
</dbReference>
<evidence type="ECO:0008006" key="5">
    <source>
        <dbReference type="Google" id="ProtNLM"/>
    </source>
</evidence>
<evidence type="ECO:0000313" key="3">
    <source>
        <dbReference type="EMBL" id="AJP47900.1"/>
    </source>
</evidence>
<dbReference type="STRING" id="1565605.PG1C_04280"/>
<organism evidence="3 4">
    <name type="scientific">Rugosibacter aromaticivorans</name>
    <dbReference type="NCBI Taxonomy" id="1565605"/>
    <lineage>
        <taxon>Bacteria</taxon>
        <taxon>Pseudomonadati</taxon>
        <taxon>Pseudomonadota</taxon>
        <taxon>Betaproteobacteria</taxon>
        <taxon>Nitrosomonadales</taxon>
        <taxon>Sterolibacteriaceae</taxon>
        <taxon>Rugosibacter</taxon>
    </lineage>
</organism>
<reference evidence="3 4" key="1">
    <citation type="journal article" date="2015" name="Genome Announc.">
        <title>Complete Genome Sequence of a Novel Bacterium within the Family Rhodocyclaceae That Degrades Polycyclic Aromatic Hydrocarbons.</title>
        <authorList>
            <person name="Singleton D.R."/>
            <person name="Dickey A.N."/>
            <person name="Scholl E.H."/>
            <person name="Wright F.A."/>
            <person name="Aitken M.D."/>
        </authorList>
    </citation>
    <scope>NUCLEOTIDE SEQUENCE [LARGE SCALE GENOMIC DNA]</scope>
    <source>
        <strain evidence="4">PG1-Ca6</strain>
    </source>
</reference>
<keyword evidence="4" id="KW-1185">Reference proteome</keyword>
<dbReference type="EMBL" id="CP010554">
    <property type="protein sequence ID" value="AJP47900.1"/>
    <property type="molecule type" value="Genomic_DNA"/>
</dbReference>
<proteinExistence type="inferred from homology"/>
<evidence type="ECO:0000256" key="1">
    <source>
        <dbReference type="ARBA" id="ARBA00009570"/>
    </source>
</evidence>
<dbReference type="AlphaFoldDB" id="A0A0C5J7G5"/>
<comment type="similarity">
    <text evidence="1">Belongs to the bacterial ring-hydroxylating dioxygenase beta subunit family.</text>
</comment>
<keyword evidence="2" id="KW-0560">Oxidoreductase</keyword>
<dbReference type="Pfam" id="PF00866">
    <property type="entry name" value="Ring_hydroxyl_B"/>
    <property type="match status" value="1"/>
</dbReference>
<protein>
    <recommendedName>
        <fullName evidence="5">Aromatic-ring-hydroxylating dioxygenase</fullName>
    </recommendedName>
</protein>
<name>A0A0C5J7G5_9PROT</name>
<dbReference type="HOGENOM" id="CLU_102527_1_0_4"/>